<dbReference type="Proteomes" id="UP000499080">
    <property type="component" value="Unassembled WGS sequence"/>
</dbReference>
<reference evidence="2 3" key="1">
    <citation type="journal article" date="2019" name="Sci. Rep.">
        <title>Orb-weaving spider Araneus ventricosus genome elucidates the spidroin gene catalogue.</title>
        <authorList>
            <person name="Kono N."/>
            <person name="Nakamura H."/>
            <person name="Ohtoshi R."/>
            <person name="Moran D.A.P."/>
            <person name="Shinohara A."/>
            <person name="Yoshida Y."/>
            <person name="Fujiwara M."/>
            <person name="Mori M."/>
            <person name="Tomita M."/>
            <person name="Arakawa K."/>
        </authorList>
    </citation>
    <scope>NUCLEOTIDE SEQUENCE [LARGE SCALE GENOMIC DNA]</scope>
</reference>
<dbReference type="Gene3D" id="3.30.710.10">
    <property type="entry name" value="Potassium Channel Kv1.1, Chain A"/>
    <property type="match status" value="1"/>
</dbReference>
<feature type="non-terminal residue" evidence="2">
    <location>
        <position position="1"/>
    </location>
</feature>
<evidence type="ECO:0000259" key="1">
    <source>
        <dbReference type="PROSITE" id="PS50097"/>
    </source>
</evidence>
<feature type="domain" description="BTB" evidence="1">
    <location>
        <begin position="156"/>
        <end position="217"/>
    </location>
</feature>
<organism evidence="2 3">
    <name type="scientific">Araneus ventricosus</name>
    <name type="common">Orbweaver spider</name>
    <name type="synonym">Epeira ventricosa</name>
    <dbReference type="NCBI Taxonomy" id="182803"/>
    <lineage>
        <taxon>Eukaryota</taxon>
        <taxon>Metazoa</taxon>
        <taxon>Ecdysozoa</taxon>
        <taxon>Arthropoda</taxon>
        <taxon>Chelicerata</taxon>
        <taxon>Arachnida</taxon>
        <taxon>Araneae</taxon>
        <taxon>Araneomorphae</taxon>
        <taxon>Entelegynae</taxon>
        <taxon>Araneoidea</taxon>
        <taxon>Araneidae</taxon>
        <taxon>Araneus</taxon>
    </lineage>
</organism>
<protein>
    <recommendedName>
        <fullName evidence="1">BTB domain-containing protein</fullName>
    </recommendedName>
</protein>
<accession>A0A4Y2MI75</accession>
<dbReference type="SMART" id="SM00225">
    <property type="entry name" value="BTB"/>
    <property type="match status" value="1"/>
</dbReference>
<gene>
    <name evidence="2" type="ORF">AVEN_179928_1</name>
</gene>
<dbReference type="Pfam" id="PF00651">
    <property type="entry name" value="BTB"/>
    <property type="match status" value="1"/>
</dbReference>
<proteinExistence type="predicted"/>
<dbReference type="OrthoDB" id="5834576at2759"/>
<keyword evidence="3" id="KW-1185">Reference proteome</keyword>
<dbReference type="EMBL" id="BGPR01204395">
    <property type="protein sequence ID" value="GBN26353.1"/>
    <property type="molecule type" value="Genomic_DNA"/>
</dbReference>
<sequence length="315" mass="35275">VLWQEYSLSVCVVYSKLFFGTDSLFRGANGVTHSFKLEINSFRAHFSISSAKEESEWDISVSTHSGKVPLRENLLSLVQALTLDMMGTRSCSVDIVDEDFQKLQNSSGIITCRMILSTAVNPVLANISSSTSARNSEYLKSLEADLKNYSIAFSKEKVSLRVGQETEIVNKAVLCARSPVFAKVFASDMREHKNNTIIITDIKMPVLRSLVSFLCSGLLPDCDFDFLCDLYYAANKYDIRELHQACIKLFLYKITLGNIVRVLKLSSSYNDDLLMSAAMTLISANIETIILTSDWKDLMCDDPEMALKASTFFDF</sequence>
<evidence type="ECO:0000313" key="2">
    <source>
        <dbReference type="EMBL" id="GBN26353.1"/>
    </source>
</evidence>
<evidence type="ECO:0000313" key="3">
    <source>
        <dbReference type="Proteomes" id="UP000499080"/>
    </source>
</evidence>
<dbReference type="InterPro" id="IPR011333">
    <property type="entry name" value="SKP1/BTB/POZ_sf"/>
</dbReference>
<dbReference type="PROSITE" id="PS50097">
    <property type="entry name" value="BTB"/>
    <property type="match status" value="1"/>
</dbReference>
<dbReference type="AlphaFoldDB" id="A0A4Y2MI75"/>
<dbReference type="CDD" id="cd18186">
    <property type="entry name" value="BTB_POZ_ZBTB_KLHL-like"/>
    <property type="match status" value="1"/>
</dbReference>
<name>A0A4Y2MI75_ARAVE</name>
<dbReference type="InterPro" id="IPR000210">
    <property type="entry name" value="BTB/POZ_dom"/>
</dbReference>
<dbReference type="PANTHER" id="PTHR24413">
    <property type="entry name" value="SPECKLE-TYPE POZ PROTEIN"/>
    <property type="match status" value="1"/>
</dbReference>
<dbReference type="Gene3D" id="1.25.40.420">
    <property type="match status" value="1"/>
</dbReference>
<comment type="caution">
    <text evidence="2">The sequence shown here is derived from an EMBL/GenBank/DDBJ whole genome shotgun (WGS) entry which is preliminary data.</text>
</comment>
<dbReference type="SUPFAM" id="SSF54695">
    <property type="entry name" value="POZ domain"/>
    <property type="match status" value="1"/>
</dbReference>